<dbReference type="Gramene" id="ONK63705">
    <property type="protein sequence ID" value="ONK63705"/>
    <property type="gene ID" value="A4U43_C07F18030"/>
</dbReference>
<dbReference type="Proteomes" id="UP000243459">
    <property type="component" value="Chromosome 7"/>
</dbReference>
<name>A0A5P1ECU3_ASPOF</name>
<proteinExistence type="predicted"/>
<feature type="region of interest" description="Disordered" evidence="1">
    <location>
        <begin position="1"/>
        <end position="45"/>
    </location>
</feature>
<evidence type="ECO:0000313" key="2">
    <source>
        <dbReference type="EMBL" id="ONK63705.1"/>
    </source>
</evidence>
<dbReference type="EMBL" id="CM007387">
    <property type="protein sequence ID" value="ONK63705.1"/>
    <property type="molecule type" value="Genomic_DNA"/>
</dbReference>
<keyword evidence="3" id="KW-1185">Reference proteome</keyword>
<feature type="compositionally biased region" description="Polar residues" evidence="1">
    <location>
        <begin position="1"/>
        <end position="14"/>
    </location>
</feature>
<evidence type="ECO:0000313" key="3">
    <source>
        <dbReference type="Proteomes" id="UP000243459"/>
    </source>
</evidence>
<reference evidence="3" key="1">
    <citation type="journal article" date="2017" name="Nat. Commun.">
        <title>The asparagus genome sheds light on the origin and evolution of a young Y chromosome.</title>
        <authorList>
            <person name="Harkess A."/>
            <person name="Zhou J."/>
            <person name="Xu C."/>
            <person name="Bowers J.E."/>
            <person name="Van der Hulst R."/>
            <person name="Ayyampalayam S."/>
            <person name="Mercati F."/>
            <person name="Riccardi P."/>
            <person name="McKain M.R."/>
            <person name="Kakrana A."/>
            <person name="Tang H."/>
            <person name="Ray J."/>
            <person name="Groenendijk J."/>
            <person name="Arikit S."/>
            <person name="Mathioni S.M."/>
            <person name="Nakano M."/>
            <person name="Shan H."/>
            <person name="Telgmann-Rauber A."/>
            <person name="Kanno A."/>
            <person name="Yue Z."/>
            <person name="Chen H."/>
            <person name="Li W."/>
            <person name="Chen Y."/>
            <person name="Xu X."/>
            <person name="Zhang Y."/>
            <person name="Luo S."/>
            <person name="Chen H."/>
            <person name="Gao J."/>
            <person name="Mao Z."/>
            <person name="Pires J.C."/>
            <person name="Luo M."/>
            <person name="Kudrna D."/>
            <person name="Wing R.A."/>
            <person name="Meyers B.C."/>
            <person name="Yi K."/>
            <person name="Kong H."/>
            <person name="Lavrijsen P."/>
            <person name="Sunseri F."/>
            <person name="Falavigna A."/>
            <person name="Ye Y."/>
            <person name="Leebens-Mack J.H."/>
            <person name="Chen G."/>
        </authorList>
    </citation>
    <scope>NUCLEOTIDE SEQUENCE [LARGE SCALE GENOMIC DNA]</scope>
    <source>
        <strain evidence="3">cv. DH0086</strain>
    </source>
</reference>
<organism evidence="2 3">
    <name type="scientific">Asparagus officinalis</name>
    <name type="common">Garden asparagus</name>
    <dbReference type="NCBI Taxonomy" id="4686"/>
    <lineage>
        <taxon>Eukaryota</taxon>
        <taxon>Viridiplantae</taxon>
        <taxon>Streptophyta</taxon>
        <taxon>Embryophyta</taxon>
        <taxon>Tracheophyta</taxon>
        <taxon>Spermatophyta</taxon>
        <taxon>Magnoliopsida</taxon>
        <taxon>Liliopsida</taxon>
        <taxon>Asparagales</taxon>
        <taxon>Asparagaceae</taxon>
        <taxon>Asparagoideae</taxon>
        <taxon>Asparagus</taxon>
    </lineage>
</organism>
<protein>
    <submittedName>
        <fullName evidence="2">Uncharacterized protein</fullName>
    </submittedName>
</protein>
<gene>
    <name evidence="2" type="ORF">A4U43_C07F18030</name>
</gene>
<dbReference type="AlphaFoldDB" id="A0A5P1ECU3"/>
<accession>A0A5P1ECU3</accession>
<sequence length="164" mass="17906">MTSNHGSAGANNESGDAKKSSDKQGGGESKEDKEKATSTAEEDVENARISDDVDCFLAILLSLKQNDHDHNNNDQHPPDIPQSSIDKLLSTVELDLTKCEFENKSDKWFVSLLDAVDRVDKLSTALSAFSSSNDDYRNAADHSSSVLTFLNPPSTNYCPPWNSI</sequence>
<evidence type="ECO:0000256" key="1">
    <source>
        <dbReference type="SAM" id="MobiDB-lite"/>
    </source>
</evidence>